<dbReference type="RefSeq" id="WP_073232580.1">
    <property type="nucleotide sequence ID" value="NZ_FQUQ01000003.1"/>
</dbReference>
<keyword evidence="3" id="KW-1185">Reference proteome</keyword>
<feature type="transmembrane region" description="Helical" evidence="1">
    <location>
        <begin position="51"/>
        <end position="78"/>
    </location>
</feature>
<feature type="transmembrane region" description="Helical" evidence="1">
    <location>
        <begin position="24"/>
        <end position="45"/>
    </location>
</feature>
<gene>
    <name evidence="2" type="ORF">SAMN04488522_103866</name>
</gene>
<dbReference type="EMBL" id="FQUQ01000003">
    <property type="protein sequence ID" value="SHF84482.1"/>
    <property type="molecule type" value="Genomic_DNA"/>
</dbReference>
<feature type="transmembrane region" description="Helical" evidence="1">
    <location>
        <begin position="231"/>
        <end position="252"/>
    </location>
</feature>
<dbReference type="STRING" id="288992.SAMN04488522_103866"/>
<evidence type="ECO:0000313" key="3">
    <source>
        <dbReference type="Proteomes" id="UP000184287"/>
    </source>
</evidence>
<name>A0A1M5EZP9_9SPHI</name>
<evidence type="ECO:0000313" key="2">
    <source>
        <dbReference type="EMBL" id="SHF84482.1"/>
    </source>
</evidence>
<feature type="transmembrane region" description="Helical" evidence="1">
    <location>
        <begin position="326"/>
        <end position="342"/>
    </location>
</feature>
<feature type="transmembrane region" description="Helical" evidence="1">
    <location>
        <begin position="273"/>
        <end position="294"/>
    </location>
</feature>
<protein>
    <recommendedName>
        <fullName evidence="4">ABC-2 type transport system permease protein</fullName>
    </recommendedName>
</protein>
<reference evidence="3" key="1">
    <citation type="submission" date="2016-11" db="EMBL/GenBank/DDBJ databases">
        <authorList>
            <person name="Varghese N."/>
            <person name="Submissions S."/>
        </authorList>
    </citation>
    <scope>NUCLEOTIDE SEQUENCE [LARGE SCALE GENOMIC DNA]</scope>
    <source>
        <strain evidence="3">DSM 16990</strain>
    </source>
</reference>
<feature type="transmembrane region" description="Helical" evidence="1">
    <location>
        <begin position="348"/>
        <end position="365"/>
    </location>
</feature>
<accession>A0A1M5EZP9</accession>
<feature type="transmembrane region" description="Helical" evidence="1">
    <location>
        <begin position="204"/>
        <end position="225"/>
    </location>
</feature>
<feature type="transmembrane region" description="Helical" evidence="1">
    <location>
        <begin position="114"/>
        <end position="138"/>
    </location>
</feature>
<evidence type="ECO:0000256" key="1">
    <source>
        <dbReference type="SAM" id="Phobius"/>
    </source>
</evidence>
<dbReference type="OrthoDB" id="628904at2"/>
<dbReference type="Proteomes" id="UP000184287">
    <property type="component" value="Unassembled WGS sequence"/>
</dbReference>
<keyword evidence="1" id="KW-0472">Membrane</keyword>
<feature type="transmembrane region" description="Helical" evidence="1">
    <location>
        <begin position="144"/>
        <end position="164"/>
    </location>
</feature>
<proteinExistence type="predicted"/>
<dbReference type="AlphaFoldDB" id="A0A1M5EZP9"/>
<organism evidence="2 3">
    <name type="scientific">Pedobacter caeni</name>
    <dbReference type="NCBI Taxonomy" id="288992"/>
    <lineage>
        <taxon>Bacteria</taxon>
        <taxon>Pseudomonadati</taxon>
        <taxon>Bacteroidota</taxon>
        <taxon>Sphingobacteriia</taxon>
        <taxon>Sphingobacteriales</taxon>
        <taxon>Sphingobacteriaceae</taxon>
        <taxon>Pedobacter</taxon>
    </lineage>
</organism>
<keyword evidence="1" id="KW-0812">Transmembrane</keyword>
<evidence type="ECO:0008006" key="4">
    <source>
        <dbReference type="Google" id="ProtNLM"/>
    </source>
</evidence>
<sequence length="370" mass="43437">MTAPLTHLLIKTFSRGFFRLHSGMLLFLFVAVFSYCFFILTAGTITPENALVFNIIFLLSFASAPVMMILVFIVWLIYTIKSWQYVAAQLQMDQYQFLYYSSTALSKAKQFKSWFVAQLFISIPLIVYGLFSVIAGAIYGHYVIPVLIVIYLLLLNGISAFLYLHLMNRIMRNEESTLLNKLTNSWKKPYQILFLYHIIHRKKLAYLITKTLCWGILSGVLLLFSDVKNDLRIAGMAILGVAIAHTFLIYQGQRFEVQYLSFSKNFPYSRNQLYGQLLLFYVLLLLPEGFWLLIRFDPGTASGLFLLMLSVTLLFRSLLYRIGLHMNSYLPWVFGLFFLFFWMIMFQWIWFLIPINLLLSYLLFYRNYYR</sequence>
<feature type="transmembrane region" description="Helical" evidence="1">
    <location>
        <begin position="300"/>
        <end position="319"/>
    </location>
</feature>
<keyword evidence="1" id="KW-1133">Transmembrane helix</keyword>